<evidence type="ECO:0000313" key="3">
    <source>
        <dbReference type="EMBL" id="GII04976.1"/>
    </source>
</evidence>
<dbReference type="RefSeq" id="WP_203879203.1">
    <property type="nucleotide sequence ID" value="NZ_BOOK01000058.1"/>
</dbReference>
<dbReference type="AlphaFoldDB" id="A0A8J3WWL6"/>
<sequence>MTTTAVQIPGYVVGTWEVDPVHSSVGFVVRHLGITKVHGRFNDFEAEIVTRPDPLESSVSAKVGLASVDTGNTGRDEHLRSIDFLGVEENPYLTYQSSIISLDEDGFVLDGELTLKGVTRRVPLRLEVLGFGPDLFLPDPEKGTRVGFSATAEIDRRDFGVTFNMPLPGGGVALGNKVQIQLDIQAALRAGGVV</sequence>
<dbReference type="InterPro" id="IPR036761">
    <property type="entry name" value="TTHA0802/YceI-like_sf"/>
</dbReference>
<organism evidence="3 4">
    <name type="scientific">Planobispora takensis</name>
    <dbReference type="NCBI Taxonomy" id="1367882"/>
    <lineage>
        <taxon>Bacteria</taxon>
        <taxon>Bacillati</taxon>
        <taxon>Actinomycetota</taxon>
        <taxon>Actinomycetes</taxon>
        <taxon>Streptosporangiales</taxon>
        <taxon>Streptosporangiaceae</taxon>
        <taxon>Planobispora</taxon>
    </lineage>
</organism>
<dbReference type="PANTHER" id="PTHR34406:SF1">
    <property type="entry name" value="PROTEIN YCEI"/>
    <property type="match status" value="1"/>
</dbReference>
<dbReference type="SMART" id="SM00867">
    <property type="entry name" value="YceI"/>
    <property type="match status" value="1"/>
</dbReference>
<proteinExistence type="inferred from homology"/>
<dbReference type="SUPFAM" id="SSF101874">
    <property type="entry name" value="YceI-like"/>
    <property type="match status" value="1"/>
</dbReference>
<evidence type="ECO:0000313" key="4">
    <source>
        <dbReference type="Proteomes" id="UP000634476"/>
    </source>
</evidence>
<dbReference type="Proteomes" id="UP000634476">
    <property type="component" value="Unassembled WGS sequence"/>
</dbReference>
<name>A0A8J3WWL6_9ACTN</name>
<accession>A0A8J3WWL6</accession>
<keyword evidence="4" id="KW-1185">Reference proteome</keyword>
<dbReference type="InterPro" id="IPR007372">
    <property type="entry name" value="Lipid/polyisoprenoid-bd_YceI"/>
</dbReference>
<evidence type="ECO:0000259" key="2">
    <source>
        <dbReference type="SMART" id="SM00867"/>
    </source>
</evidence>
<comment type="similarity">
    <text evidence="1">Belongs to the UPF0312 family.</text>
</comment>
<protein>
    <recommendedName>
        <fullName evidence="2">Lipid/polyisoprenoid-binding YceI-like domain-containing protein</fullName>
    </recommendedName>
</protein>
<dbReference type="Gene3D" id="2.40.128.110">
    <property type="entry name" value="Lipid/polyisoprenoid-binding, YceI-like"/>
    <property type="match status" value="1"/>
</dbReference>
<dbReference type="PANTHER" id="PTHR34406">
    <property type="entry name" value="PROTEIN YCEI"/>
    <property type="match status" value="1"/>
</dbReference>
<comment type="caution">
    <text evidence="3">The sequence shown here is derived from an EMBL/GenBank/DDBJ whole genome shotgun (WGS) entry which is preliminary data.</text>
</comment>
<dbReference type="EMBL" id="BOOK01000058">
    <property type="protein sequence ID" value="GII04976.1"/>
    <property type="molecule type" value="Genomic_DNA"/>
</dbReference>
<evidence type="ECO:0000256" key="1">
    <source>
        <dbReference type="ARBA" id="ARBA00008812"/>
    </source>
</evidence>
<feature type="domain" description="Lipid/polyisoprenoid-binding YceI-like" evidence="2">
    <location>
        <begin position="15"/>
        <end position="187"/>
    </location>
</feature>
<reference evidence="3" key="1">
    <citation type="submission" date="2021-01" db="EMBL/GenBank/DDBJ databases">
        <title>Whole genome shotgun sequence of Planobispora takensis NBRC 109077.</title>
        <authorList>
            <person name="Komaki H."/>
            <person name="Tamura T."/>
        </authorList>
    </citation>
    <scope>NUCLEOTIDE SEQUENCE</scope>
    <source>
        <strain evidence="3">NBRC 109077</strain>
    </source>
</reference>
<dbReference type="Pfam" id="PF04264">
    <property type="entry name" value="YceI"/>
    <property type="match status" value="1"/>
</dbReference>
<gene>
    <name evidence="3" type="ORF">Pta02_69840</name>
</gene>